<dbReference type="GO" id="GO:0003964">
    <property type="term" value="F:RNA-directed DNA polymerase activity"/>
    <property type="evidence" value="ECO:0007669"/>
    <property type="project" value="UniProtKB-KW"/>
</dbReference>
<sequence>MPPKKTSTSKAPAMTQAAIKKLVDDSVATALETQAATMANADNANRNPKPREAHVARKCSYKVFMSCQPFNFKGSEGAIGLIRWFKRTKLVFSCSNCSEDCKVKFATGTLTEEDLSWWNSFAQPIGMEEAYKISWVEFKKLLIKKYYPWTEIQKMEDEFYHLTVKGMISRHIIKGNVTASKPQTLEEAINIAQRLIDHVTKHTPGCTLTFLNQPFEIDLMPIKLDSFDVVIDMDWLSKYHAKILCDEKVVHIPIDGETLIIQVMEKKSDEKRLEDIPVVKEFPDNFPEDLPGLPPIRPLIDSQGLHVDPTNIKVVKKWKTPTTPTEVHQFLGPVGYHRRFIEGFSKIAKPLTKLTQNHKKYIWEEDQELAFQLLKQKLCEAPILALPKGNDDLSFTVMHLLKPLKFQVGDRVILKVSPRKGAIRFGKQGKLNPWYIGPFKILEWIGLVAYKLELPEKLSNVHSTFYVSNLKKRLSDESLVIPIKELQLDDKLNFLEEPVEIMDREIKQLRQSHIPIVKVLRNHGDTTVQTRFESVSKYSNDSLLAREDKDLSNNEIASLKRRVKKIEKRNRSRTHKMKRLYKVGSATRIESSDDKESLSEDASKHERIKAIDVNKDITLVNDQDDADKYMFDVNVLGGEEVLDEEAAKRLQAEFDEEARLAREKAQKEQEVNIALIETCDDIQAKIDADHQLAERMQAQEQEELSNAEKATIFQQLLEKRIKHLAAKRA</sequence>
<keyword evidence="3" id="KW-0548">Nucleotidyltransferase</keyword>
<feature type="domain" description="Tf2-1-like SH3-like" evidence="2">
    <location>
        <begin position="409"/>
        <end position="472"/>
    </location>
</feature>
<dbReference type="EMBL" id="BKCJ010047418">
    <property type="protein sequence ID" value="GEW16194.1"/>
    <property type="molecule type" value="Genomic_DNA"/>
</dbReference>
<evidence type="ECO:0000256" key="1">
    <source>
        <dbReference type="SAM" id="Coils"/>
    </source>
</evidence>
<dbReference type="SUPFAM" id="SSF56672">
    <property type="entry name" value="DNA/RNA polymerases"/>
    <property type="match status" value="1"/>
</dbReference>
<dbReference type="InterPro" id="IPR056924">
    <property type="entry name" value="SH3_Tf2-1"/>
</dbReference>
<keyword evidence="1" id="KW-0175">Coiled coil</keyword>
<feature type="coiled-coil region" evidence="1">
    <location>
        <begin position="650"/>
        <end position="710"/>
    </location>
</feature>
<evidence type="ECO:0000259" key="2">
    <source>
        <dbReference type="Pfam" id="PF24626"/>
    </source>
</evidence>
<comment type="caution">
    <text evidence="3">The sequence shown here is derived from an EMBL/GenBank/DDBJ whole genome shotgun (WGS) entry which is preliminary data.</text>
</comment>
<dbReference type="FunFam" id="3.30.70.270:FF:000020">
    <property type="entry name" value="Transposon Tf2-6 polyprotein-like Protein"/>
    <property type="match status" value="1"/>
</dbReference>
<reference evidence="3" key="1">
    <citation type="journal article" date="2019" name="Sci. Rep.">
        <title>Draft genome of Tanacetum cinerariifolium, the natural source of mosquito coil.</title>
        <authorList>
            <person name="Yamashiro T."/>
            <person name="Shiraishi A."/>
            <person name="Satake H."/>
            <person name="Nakayama K."/>
        </authorList>
    </citation>
    <scope>NUCLEOTIDE SEQUENCE</scope>
</reference>
<dbReference type="AlphaFoldDB" id="A0A699GSS8"/>
<keyword evidence="3" id="KW-0695">RNA-directed DNA polymerase</keyword>
<dbReference type="Pfam" id="PF24626">
    <property type="entry name" value="SH3_Tf2-1"/>
    <property type="match status" value="1"/>
</dbReference>
<evidence type="ECO:0000313" key="3">
    <source>
        <dbReference type="EMBL" id="GEW16194.1"/>
    </source>
</evidence>
<dbReference type="Pfam" id="PF08284">
    <property type="entry name" value="RVP_2"/>
    <property type="match status" value="1"/>
</dbReference>
<protein>
    <submittedName>
        <fullName evidence="3">Reverse transcriptase domain-containing protein</fullName>
    </submittedName>
</protein>
<accession>A0A699GSS8</accession>
<organism evidence="3">
    <name type="scientific">Tanacetum cinerariifolium</name>
    <name type="common">Dalmatian daisy</name>
    <name type="synonym">Chrysanthemum cinerariifolium</name>
    <dbReference type="NCBI Taxonomy" id="118510"/>
    <lineage>
        <taxon>Eukaryota</taxon>
        <taxon>Viridiplantae</taxon>
        <taxon>Streptophyta</taxon>
        <taxon>Embryophyta</taxon>
        <taxon>Tracheophyta</taxon>
        <taxon>Spermatophyta</taxon>
        <taxon>Magnoliopsida</taxon>
        <taxon>eudicotyledons</taxon>
        <taxon>Gunneridae</taxon>
        <taxon>Pentapetalae</taxon>
        <taxon>asterids</taxon>
        <taxon>campanulids</taxon>
        <taxon>Asterales</taxon>
        <taxon>Asteraceae</taxon>
        <taxon>Asteroideae</taxon>
        <taxon>Anthemideae</taxon>
        <taxon>Anthemidinae</taxon>
        <taxon>Tanacetum</taxon>
    </lineage>
</organism>
<proteinExistence type="predicted"/>
<dbReference type="InterPro" id="IPR043502">
    <property type="entry name" value="DNA/RNA_pol_sf"/>
</dbReference>
<dbReference type="PANTHER" id="PTHR46148:SF59">
    <property type="entry name" value="NUCLEOTIDYLTRANSFERASE, RIBONUCLEASE H"/>
    <property type="match status" value="1"/>
</dbReference>
<gene>
    <name evidence="3" type="ORF">Tci_188170</name>
</gene>
<dbReference type="Gene3D" id="3.30.70.270">
    <property type="match status" value="1"/>
</dbReference>
<keyword evidence="3" id="KW-0808">Transferase</keyword>
<dbReference type="PANTHER" id="PTHR46148">
    <property type="entry name" value="CHROMO DOMAIN-CONTAINING PROTEIN"/>
    <property type="match status" value="1"/>
</dbReference>
<dbReference type="InterPro" id="IPR043128">
    <property type="entry name" value="Rev_trsase/Diguanyl_cyclase"/>
</dbReference>
<name>A0A699GSS8_TANCI</name>